<gene>
    <name evidence="4" type="ORF">FB561_2824</name>
</gene>
<evidence type="ECO:0000256" key="2">
    <source>
        <dbReference type="ARBA" id="ARBA00035108"/>
    </source>
</evidence>
<protein>
    <submittedName>
        <fullName evidence="4">Gas vesicle protein GvpA/GvpJ/GvpM family</fullName>
    </submittedName>
</protein>
<reference evidence="4 5" key="1">
    <citation type="submission" date="2019-06" db="EMBL/GenBank/DDBJ databases">
        <title>Sequencing the genomes of 1000 actinobacteria strains.</title>
        <authorList>
            <person name="Klenk H.-P."/>
        </authorList>
    </citation>
    <scope>NUCLEOTIDE SEQUENCE [LARGE SCALE GENOMIC DNA]</scope>
    <source>
        <strain evidence="4 5">DSM 24683</strain>
    </source>
</reference>
<dbReference type="InterPro" id="IPR050530">
    <property type="entry name" value="GvpA"/>
</dbReference>
<proteinExistence type="inferred from homology"/>
<keyword evidence="1" id="KW-0304">Gas vesicle</keyword>
<dbReference type="Proteomes" id="UP000318380">
    <property type="component" value="Unassembled WGS sequence"/>
</dbReference>
<dbReference type="PANTHER" id="PTHR35344:SF4">
    <property type="entry name" value="GAS VESICLE PROTEIN A1"/>
    <property type="match status" value="1"/>
</dbReference>
<evidence type="ECO:0000256" key="3">
    <source>
        <dbReference type="ARBA" id="ARBA00035646"/>
    </source>
</evidence>
<sequence length="63" mass="6450">MTAEPVLRDAAGPIALVDLLDRLLGNGVVVSADVLISLAGIDLVEVRLGAVIQSVRAGRGLDD</sequence>
<dbReference type="PANTHER" id="PTHR35344">
    <property type="entry name" value="GAS VESICLE STRUCTURAL PROTEIN 2-RELATED"/>
    <property type="match status" value="1"/>
</dbReference>
<dbReference type="AlphaFoldDB" id="A0A561BSF4"/>
<organism evidence="4 5">
    <name type="scientific">Kribbella amoyensis</name>
    <dbReference type="NCBI Taxonomy" id="996641"/>
    <lineage>
        <taxon>Bacteria</taxon>
        <taxon>Bacillati</taxon>
        <taxon>Actinomycetota</taxon>
        <taxon>Actinomycetes</taxon>
        <taxon>Propionibacteriales</taxon>
        <taxon>Kribbellaceae</taxon>
        <taxon>Kribbella</taxon>
    </lineage>
</organism>
<dbReference type="GO" id="GO:0031411">
    <property type="term" value="C:gas vesicle"/>
    <property type="evidence" value="ECO:0007669"/>
    <property type="project" value="UniProtKB-SubCell"/>
</dbReference>
<accession>A0A561BSF4</accession>
<evidence type="ECO:0000256" key="1">
    <source>
        <dbReference type="ARBA" id="ARBA00022987"/>
    </source>
</evidence>
<keyword evidence="5" id="KW-1185">Reference proteome</keyword>
<evidence type="ECO:0000313" key="4">
    <source>
        <dbReference type="EMBL" id="TWD81703.1"/>
    </source>
</evidence>
<comment type="caution">
    <text evidence="4">The sequence shown here is derived from an EMBL/GenBank/DDBJ whole genome shotgun (WGS) entry which is preliminary data.</text>
</comment>
<evidence type="ECO:0000313" key="5">
    <source>
        <dbReference type="Proteomes" id="UP000318380"/>
    </source>
</evidence>
<dbReference type="GO" id="GO:0012506">
    <property type="term" value="C:vesicle membrane"/>
    <property type="evidence" value="ECO:0007669"/>
    <property type="project" value="InterPro"/>
</dbReference>
<dbReference type="Pfam" id="PF00741">
    <property type="entry name" value="Gas_vesicle"/>
    <property type="match status" value="1"/>
</dbReference>
<dbReference type="RefSeq" id="WP_145806770.1">
    <property type="nucleotide sequence ID" value="NZ_VIVK01000001.1"/>
</dbReference>
<dbReference type="OrthoDB" id="3790311at2"/>
<comment type="subcellular location">
    <subcellularLocation>
        <location evidence="2">Gas vesicle</location>
    </subcellularLocation>
</comment>
<dbReference type="InterPro" id="IPR000638">
    <property type="entry name" value="Gas-vesicle_GvpA-like"/>
</dbReference>
<dbReference type="GO" id="GO:0005198">
    <property type="term" value="F:structural molecule activity"/>
    <property type="evidence" value="ECO:0007669"/>
    <property type="project" value="InterPro"/>
</dbReference>
<comment type="similarity">
    <text evidence="3">Belongs to the gas vesicle GvpA family.</text>
</comment>
<dbReference type="EMBL" id="VIVK01000001">
    <property type="protein sequence ID" value="TWD81703.1"/>
    <property type="molecule type" value="Genomic_DNA"/>
</dbReference>
<name>A0A561BSF4_9ACTN</name>